<dbReference type="GO" id="GO:1902387">
    <property type="term" value="F:ceramide 1-phosphate binding"/>
    <property type="evidence" value="ECO:0007669"/>
    <property type="project" value="TreeGrafter"/>
</dbReference>
<protein>
    <recommendedName>
        <fullName evidence="1">Glycolipid transfer protein domain-containing protein</fullName>
    </recommendedName>
</protein>
<dbReference type="PANTHER" id="PTHR10219:SF34">
    <property type="entry name" value="GLYCOLIPID TRANSFER PROTEIN 3"/>
    <property type="match status" value="1"/>
</dbReference>
<reference evidence="2" key="1">
    <citation type="submission" date="2020-03" db="EMBL/GenBank/DDBJ databases">
        <title>A high-quality chromosome-level genome assembly of a woody plant with both climbing and erect habits, Rhamnella rubrinervis.</title>
        <authorList>
            <person name="Lu Z."/>
            <person name="Yang Y."/>
            <person name="Zhu X."/>
            <person name="Sun Y."/>
        </authorList>
    </citation>
    <scope>NUCLEOTIDE SEQUENCE</scope>
    <source>
        <strain evidence="2">BYM</strain>
        <tissue evidence="2">Leaf</tissue>
    </source>
</reference>
<evidence type="ECO:0000259" key="1">
    <source>
        <dbReference type="Pfam" id="PF08718"/>
    </source>
</evidence>
<dbReference type="AlphaFoldDB" id="A0A8K0H4B2"/>
<evidence type="ECO:0000313" key="3">
    <source>
        <dbReference type="Proteomes" id="UP000796880"/>
    </source>
</evidence>
<comment type="caution">
    <text evidence="2">The sequence shown here is derived from an EMBL/GenBank/DDBJ whole genome shotgun (WGS) entry which is preliminary data.</text>
</comment>
<dbReference type="GO" id="GO:1902388">
    <property type="term" value="F:ceramide 1-phosphate transfer activity"/>
    <property type="evidence" value="ECO:0007669"/>
    <property type="project" value="TreeGrafter"/>
</dbReference>
<dbReference type="SUPFAM" id="SSF110004">
    <property type="entry name" value="Glycolipid transfer protein, GLTP"/>
    <property type="match status" value="1"/>
</dbReference>
<evidence type="ECO:0000313" key="2">
    <source>
        <dbReference type="EMBL" id="KAF3445547.1"/>
    </source>
</evidence>
<accession>A0A8K0H4B2</accession>
<dbReference type="GO" id="GO:0005829">
    <property type="term" value="C:cytosol"/>
    <property type="evidence" value="ECO:0007669"/>
    <property type="project" value="TreeGrafter"/>
</dbReference>
<gene>
    <name evidence="2" type="ORF">FNV43_RR10723</name>
</gene>
<dbReference type="Proteomes" id="UP000796880">
    <property type="component" value="Unassembled WGS sequence"/>
</dbReference>
<keyword evidence="3" id="KW-1185">Reference proteome</keyword>
<sequence>MEESEIRSAIDELAMLASYKLKSVHDNPDNDNDAHDIPTMVFISICNLVLQVLDKIGPTMAVLRQDIHQNIQRLELLHESDPSTYSNLVEILKKEAAEGNAKKISSCCRALLWLTRSLDFSVALLEKLGKGCGQQSMEKLVEDCYDVTLKPWHGWISITAVKVALKLVPEYKTLMEHLMAKDGNLETLKEEMQTLVALLAPFLQNIHSTLRSYGVDRLKAT</sequence>
<name>A0A8K0H4B2_9ROSA</name>
<dbReference type="PANTHER" id="PTHR10219">
    <property type="entry name" value="GLYCOLIPID TRANSFER PROTEIN-RELATED"/>
    <property type="match status" value="1"/>
</dbReference>
<organism evidence="2 3">
    <name type="scientific">Rhamnella rubrinervis</name>
    <dbReference type="NCBI Taxonomy" id="2594499"/>
    <lineage>
        <taxon>Eukaryota</taxon>
        <taxon>Viridiplantae</taxon>
        <taxon>Streptophyta</taxon>
        <taxon>Embryophyta</taxon>
        <taxon>Tracheophyta</taxon>
        <taxon>Spermatophyta</taxon>
        <taxon>Magnoliopsida</taxon>
        <taxon>eudicotyledons</taxon>
        <taxon>Gunneridae</taxon>
        <taxon>Pentapetalae</taxon>
        <taxon>rosids</taxon>
        <taxon>fabids</taxon>
        <taxon>Rosales</taxon>
        <taxon>Rhamnaceae</taxon>
        <taxon>rhamnoid group</taxon>
        <taxon>Rhamneae</taxon>
        <taxon>Rhamnella</taxon>
    </lineage>
</organism>
<dbReference type="OrthoDB" id="205255at2759"/>
<proteinExistence type="predicted"/>
<dbReference type="GO" id="GO:0016020">
    <property type="term" value="C:membrane"/>
    <property type="evidence" value="ECO:0007669"/>
    <property type="project" value="TreeGrafter"/>
</dbReference>
<dbReference type="InterPro" id="IPR014830">
    <property type="entry name" value="Glycolipid_transfer_prot_dom"/>
</dbReference>
<feature type="domain" description="Glycolipid transfer protein" evidence="1">
    <location>
        <begin position="37"/>
        <end position="179"/>
    </location>
</feature>
<dbReference type="EMBL" id="VOIH02000005">
    <property type="protein sequence ID" value="KAF3445547.1"/>
    <property type="molecule type" value="Genomic_DNA"/>
</dbReference>
<dbReference type="Pfam" id="PF08718">
    <property type="entry name" value="GLTP"/>
    <property type="match status" value="1"/>
</dbReference>
<dbReference type="InterPro" id="IPR036497">
    <property type="entry name" value="GLTP_sf"/>
</dbReference>
<dbReference type="Gene3D" id="1.10.3520.10">
    <property type="entry name" value="Glycolipid transfer protein"/>
    <property type="match status" value="1"/>
</dbReference>